<name>A0A6J6IXW0_9ZZZZ</name>
<feature type="transmembrane region" description="Helical" evidence="1">
    <location>
        <begin position="118"/>
        <end position="140"/>
    </location>
</feature>
<keyword evidence="1" id="KW-0472">Membrane</keyword>
<gene>
    <name evidence="2" type="ORF">UFOPK2001_00409</name>
</gene>
<keyword evidence="1" id="KW-1133">Transmembrane helix</keyword>
<feature type="transmembrane region" description="Helical" evidence="1">
    <location>
        <begin position="86"/>
        <end position="106"/>
    </location>
</feature>
<proteinExistence type="predicted"/>
<protein>
    <submittedName>
        <fullName evidence="2">Unannotated protein</fullName>
    </submittedName>
</protein>
<dbReference type="AlphaFoldDB" id="A0A6J6IXW0"/>
<keyword evidence="1" id="KW-0812">Transmembrane</keyword>
<dbReference type="Pfam" id="PF08570">
    <property type="entry name" value="DUF1761"/>
    <property type="match status" value="1"/>
</dbReference>
<feature type="transmembrane region" description="Helical" evidence="1">
    <location>
        <begin position="48"/>
        <end position="74"/>
    </location>
</feature>
<evidence type="ECO:0000256" key="1">
    <source>
        <dbReference type="SAM" id="Phobius"/>
    </source>
</evidence>
<evidence type="ECO:0000313" key="2">
    <source>
        <dbReference type="EMBL" id="CAB4629254.1"/>
    </source>
</evidence>
<organism evidence="2">
    <name type="scientific">freshwater metagenome</name>
    <dbReference type="NCBI Taxonomy" id="449393"/>
    <lineage>
        <taxon>unclassified sequences</taxon>
        <taxon>metagenomes</taxon>
        <taxon>ecological metagenomes</taxon>
    </lineage>
</organism>
<reference evidence="2" key="1">
    <citation type="submission" date="2020-05" db="EMBL/GenBank/DDBJ databases">
        <authorList>
            <person name="Chiriac C."/>
            <person name="Salcher M."/>
            <person name="Ghai R."/>
            <person name="Kavagutti S V."/>
        </authorList>
    </citation>
    <scope>NUCLEOTIDE SEQUENCE</scope>
</reference>
<feature type="transmembrane region" description="Helical" evidence="1">
    <location>
        <begin position="6"/>
        <end position="27"/>
    </location>
</feature>
<sequence length="141" mass="14868">MIFTDLNWAAIAVAGVAGIIIGSVWFGPKTFFPIWWKLQGKSPEDQAGGANMGAIFGSTFAAAFVMAITLAVFLEYAFTVDPNYGVLNGGLAGAFFGFGIGAATSISHRLFGGQGFRVWILEVGQDIVSLAVMGLILAAWR</sequence>
<dbReference type="EMBL" id="CAEZVN010000024">
    <property type="protein sequence ID" value="CAB4629254.1"/>
    <property type="molecule type" value="Genomic_DNA"/>
</dbReference>
<dbReference type="InterPro" id="IPR013879">
    <property type="entry name" value="DUF1761"/>
</dbReference>
<accession>A0A6J6IXW0</accession>